<name>A0A0N9VXZ0_PSEFL</name>
<dbReference type="PANTHER" id="PTHR43646">
    <property type="entry name" value="GLYCOSYLTRANSFERASE"/>
    <property type="match status" value="1"/>
</dbReference>
<reference evidence="5" key="1">
    <citation type="submission" date="2015-09" db="EMBL/GenBank/DDBJ databases">
        <title>Whole genome sequence of Pseudomonas fluorescens FW300-N2E3.</title>
        <authorList>
            <person name="Ray J."/>
            <person name="Melnyk R."/>
            <person name="Deutschbauer A."/>
        </authorList>
    </citation>
    <scope>NUCLEOTIDE SEQUENCE [LARGE SCALE GENOMIC DNA]</scope>
    <source>
        <strain evidence="5">FW300-N2E3</strain>
    </source>
</reference>
<dbReference type="SUPFAM" id="SSF53448">
    <property type="entry name" value="Nucleotide-diphospho-sugar transferases"/>
    <property type="match status" value="1"/>
</dbReference>
<feature type="transmembrane region" description="Helical" evidence="2">
    <location>
        <begin position="242"/>
        <end position="270"/>
    </location>
</feature>
<dbReference type="Gene3D" id="3.90.550.10">
    <property type="entry name" value="Spore Coat Polysaccharide Biosynthesis Protein SpsA, Chain A"/>
    <property type="match status" value="1"/>
</dbReference>
<evidence type="ECO:0000259" key="3">
    <source>
        <dbReference type="Pfam" id="PF00535"/>
    </source>
</evidence>
<keyword evidence="1" id="KW-0997">Cell inner membrane</keyword>
<evidence type="ECO:0000256" key="1">
    <source>
        <dbReference type="ARBA" id="ARBA00022519"/>
    </source>
</evidence>
<dbReference type="Pfam" id="PF00535">
    <property type="entry name" value="Glycos_transf_2"/>
    <property type="match status" value="1"/>
</dbReference>
<dbReference type="RefSeq" id="WP_054596706.1">
    <property type="nucleotide sequence ID" value="NZ_CP012830.1"/>
</dbReference>
<keyword evidence="2" id="KW-1133">Transmembrane helix</keyword>
<dbReference type="PANTHER" id="PTHR43646:SF6">
    <property type="entry name" value="PRE-MYCOFACTOCIN GLYCOSYLTRANSFERASE"/>
    <property type="match status" value="1"/>
</dbReference>
<dbReference type="OrthoDB" id="9811884at2"/>
<evidence type="ECO:0000256" key="2">
    <source>
        <dbReference type="SAM" id="Phobius"/>
    </source>
</evidence>
<sequence>MATGVGVVVIGRNEGLRLERCLASLGGAAQKVIYVDSGSTDGSVQMARRLGVEVVELDMSIPFTAARARNEGFACVQRLLPAMRYVQFVDGDCEVVGGWLPRAQAFLDAQPEVAVVCGRRRERFPQRSIYNLLCDLEWDTPIGEAKACGGDALIRAEAFAAVSGFRAELIAGEEPELCVRLRANGWKVWRLADEMTLHDAAMTRFGQWWRRTLRGGYAFAEGAFLHGAAPEQHWQRESRRAWLWGLGVPLATVMASLMLGWFGLLLLLVYPLQVARLARRGDRSARENWLQAFFLVLSKFPEMLGQVKFLLHRLGAGKTALIEYK</sequence>
<feature type="domain" description="Glycosyltransferase 2-like" evidence="3">
    <location>
        <begin position="7"/>
        <end position="123"/>
    </location>
</feature>
<evidence type="ECO:0000313" key="4">
    <source>
        <dbReference type="EMBL" id="ALI03456.1"/>
    </source>
</evidence>
<keyword evidence="1" id="KW-1003">Cell membrane</keyword>
<dbReference type="InterPro" id="IPR001173">
    <property type="entry name" value="Glyco_trans_2-like"/>
</dbReference>
<dbReference type="AlphaFoldDB" id="A0A0N9VXZ0"/>
<dbReference type="InterPro" id="IPR029044">
    <property type="entry name" value="Nucleotide-diphossugar_trans"/>
</dbReference>
<dbReference type="GO" id="GO:0016740">
    <property type="term" value="F:transferase activity"/>
    <property type="evidence" value="ECO:0007669"/>
    <property type="project" value="UniProtKB-KW"/>
</dbReference>
<keyword evidence="2" id="KW-0472">Membrane</keyword>
<dbReference type="CDD" id="cd00761">
    <property type="entry name" value="Glyco_tranf_GTA_type"/>
    <property type="match status" value="1"/>
</dbReference>
<accession>A0A0N9VXZ0</accession>
<reference evidence="4 5" key="2">
    <citation type="journal article" date="2018" name="Nature">
        <title>Mutant phenotypes for thousands of bacterial genes of unknown function.</title>
        <authorList>
            <person name="Price M.N."/>
            <person name="Wetmore K.M."/>
            <person name="Waters R.J."/>
            <person name="Callaghan M."/>
            <person name="Ray J."/>
            <person name="Liu H."/>
            <person name="Kuehl J.V."/>
            <person name="Melnyk R.A."/>
            <person name="Lamson J.S."/>
            <person name="Suh Y."/>
            <person name="Carlson H.K."/>
            <person name="Esquivel Z."/>
            <person name="Sadeeshkumar H."/>
            <person name="Chakraborty R."/>
            <person name="Zane G.M."/>
            <person name="Rubin B.E."/>
            <person name="Wall J.D."/>
            <person name="Visel A."/>
            <person name="Bristow J."/>
            <person name="Blow M.J."/>
            <person name="Arkin A.P."/>
            <person name="Deutschbauer A.M."/>
        </authorList>
    </citation>
    <scope>NUCLEOTIDE SEQUENCE [LARGE SCALE GENOMIC DNA]</scope>
    <source>
        <strain evidence="4 5">FW300-N2E3</strain>
    </source>
</reference>
<dbReference type="Proteomes" id="UP000066487">
    <property type="component" value="Chromosome"/>
</dbReference>
<keyword evidence="4" id="KW-0808">Transferase</keyword>
<organism evidence="4 5">
    <name type="scientific">Pseudomonas fluorescens</name>
    <dbReference type="NCBI Taxonomy" id="294"/>
    <lineage>
        <taxon>Bacteria</taxon>
        <taxon>Pseudomonadati</taxon>
        <taxon>Pseudomonadota</taxon>
        <taxon>Gammaproteobacteria</taxon>
        <taxon>Pseudomonadales</taxon>
        <taxon>Pseudomonadaceae</taxon>
        <taxon>Pseudomonas</taxon>
    </lineage>
</organism>
<keyword evidence="2" id="KW-0812">Transmembrane</keyword>
<proteinExistence type="predicted"/>
<dbReference type="EMBL" id="CP012830">
    <property type="protein sequence ID" value="ALI03456.1"/>
    <property type="molecule type" value="Genomic_DNA"/>
</dbReference>
<protein>
    <submittedName>
        <fullName evidence="4">Glycosyl transferase</fullName>
    </submittedName>
</protein>
<evidence type="ECO:0000313" key="5">
    <source>
        <dbReference type="Proteomes" id="UP000066487"/>
    </source>
</evidence>
<gene>
    <name evidence="4" type="ORF">AO353_21200</name>
</gene>